<dbReference type="EMBL" id="CP031092">
    <property type="protein sequence ID" value="AXF57982.1"/>
    <property type="molecule type" value="Genomic_DNA"/>
</dbReference>
<name>A0A345C451_9BACI</name>
<proteinExistence type="predicted"/>
<gene>
    <name evidence="1" type="ORF">DT065_12535</name>
</gene>
<keyword evidence="2" id="KW-1185">Reference proteome</keyword>
<protein>
    <submittedName>
        <fullName evidence="1">Uncharacterized protein</fullName>
    </submittedName>
</protein>
<accession>A0A345C451</accession>
<dbReference type="AlphaFoldDB" id="A0A345C451"/>
<dbReference type="Proteomes" id="UP000252100">
    <property type="component" value="Chromosome"/>
</dbReference>
<dbReference type="KEGG" id="rue:DT065_12535"/>
<evidence type="ECO:0000313" key="1">
    <source>
        <dbReference type="EMBL" id="AXF57982.1"/>
    </source>
</evidence>
<sequence length="107" mass="13001">MKPEKKDVTAHKHHMYDLCQRYHYHLVQCEGTDGQVYDGIIDSVDDEGVYLLIPVGDMEREDQDDMNRQFGYGYPGFGFGYPGRFRRFRRRHFPFFFLRRLLFPFFY</sequence>
<organism evidence="1 2">
    <name type="scientific">Salicibibacter kimchii</name>
    <dbReference type="NCBI Taxonomy" id="2099786"/>
    <lineage>
        <taxon>Bacteria</taxon>
        <taxon>Bacillati</taxon>
        <taxon>Bacillota</taxon>
        <taxon>Bacilli</taxon>
        <taxon>Bacillales</taxon>
        <taxon>Bacillaceae</taxon>
        <taxon>Salicibibacter</taxon>
    </lineage>
</organism>
<evidence type="ECO:0000313" key="2">
    <source>
        <dbReference type="Proteomes" id="UP000252100"/>
    </source>
</evidence>
<reference evidence="1 2" key="1">
    <citation type="journal article" date="2018" name="J. Microbiol.">
        <title>Salicibibacter kimchii gen. nov., sp. nov., a moderately halophilic and alkalitolerant bacterium in the family Bacillaceae, isolated from kimchi.</title>
        <authorList>
            <person name="Jang J.Y."/>
            <person name="Oh Y.J."/>
            <person name="Lim S.K."/>
            <person name="Park H.K."/>
            <person name="Lee C."/>
            <person name="Kim J.Y."/>
            <person name="Lee M.A."/>
            <person name="Choi H.J."/>
        </authorList>
    </citation>
    <scope>NUCLEOTIDE SEQUENCE [LARGE SCALE GENOMIC DNA]</scope>
    <source>
        <strain evidence="1 2">NKC1-1</strain>
    </source>
</reference>
<dbReference type="OrthoDB" id="2943863at2"/>